<accession>A0A1B0EYF0</accession>
<dbReference type="GO" id="GO:0048471">
    <property type="term" value="C:perinuclear region of cytoplasm"/>
    <property type="evidence" value="ECO:0007669"/>
    <property type="project" value="TreeGrafter"/>
</dbReference>
<dbReference type="EMBL" id="AJWK01017853">
    <property type="status" value="NOT_ANNOTATED_CDS"/>
    <property type="molecule type" value="Genomic_DNA"/>
</dbReference>
<keyword evidence="1" id="KW-0175">Coiled coil</keyword>
<keyword evidence="3" id="KW-1185">Reference proteome</keyword>
<dbReference type="GO" id="GO:0007097">
    <property type="term" value="P:nuclear migration"/>
    <property type="evidence" value="ECO:0007669"/>
    <property type="project" value="TreeGrafter"/>
</dbReference>
<dbReference type="PANTHER" id="PTHR21524">
    <property type="entry name" value="SPECTRIN REPEAT CONTAINING NUCLEAR ENVELOPE PROTEIN 2"/>
    <property type="match status" value="1"/>
</dbReference>
<evidence type="ECO:0000256" key="1">
    <source>
        <dbReference type="SAM" id="Coils"/>
    </source>
</evidence>
<evidence type="ECO:0000313" key="2">
    <source>
        <dbReference type="EnsemblMetazoa" id="LLOJ005649-PA"/>
    </source>
</evidence>
<dbReference type="AlphaFoldDB" id="A0A1B0EYF0"/>
<dbReference type="EnsemblMetazoa" id="LLOJ005649-RA">
    <property type="protein sequence ID" value="LLOJ005649-PA"/>
    <property type="gene ID" value="LLOJ005649"/>
</dbReference>
<name>A0A1B0EYF0_LUTLO</name>
<dbReference type="GO" id="GO:0019894">
    <property type="term" value="F:kinesin binding"/>
    <property type="evidence" value="ECO:0007669"/>
    <property type="project" value="TreeGrafter"/>
</dbReference>
<dbReference type="VEuPathDB" id="VectorBase:LLOJ005649"/>
<dbReference type="Proteomes" id="UP000092461">
    <property type="component" value="Unassembled WGS sequence"/>
</dbReference>
<dbReference type="GO" id="GO:0007010">
    <property type="term" value="P:cytoskeleton organization"/>
    <property type="evidence" value="ECO:0007669"/>
    <property type="project" value="TreeGrafter"/>
</dbReference>
<proteinExistence type="predicted"/>
<dbReference type="GO" id="GO:0006997">
    <property type="term" value="P:nucleus organization"/>
    <property type="evidence" value="ECO:0007669"/>
    <property type="project" value="TreeGrafter"/>
</dbReference>
<feature type="coiled-coil region" evidence="1">
    <location>
        <begin position="33"/>
        <end position="76"/>
    </location>
</feature>
<dbReference type="GO" id="GO:0005635">
    <property type="term" value="C:nuclear envelope"/>
    <property type="evidence" value="ECO:0007669"/>
    <property type="project" value="TreeGrafter"/>
</dbReference>
<dbReference type="VEuPathDB" id="VectorBase:LLONM1_005592"/>
<evidence type="ECO:0000313" key="3">
    <source>
        <dbReference type="Proteomes" id="UP000092461"/>
    </source>
</evidence>
<sequence>MGVEVAVQTDDVSDELLSSWESLLNWSETASVARQLQEEMSVLKGALNRIGNRALILDSESAIQDAIEELKEEKTKLHGHRSTMLKLNASVHSWLTRQELEMSKYSSQSHILGSVALVDATDGGVDLERTISCTESEKERTQFFDTELHALLKDNVSDMYSAWDEADHRINLQLESLMGSLQTWKQLESGLVEFQEALGKDKGALKGLRGALESGRTTPVDLAHDVKEVAKLLSEKVEMTLQ</sequence>
<dbReference type="EMBL" id="AJWK01017854">
    <property type="status" value="NOT_ANNOTATED_CDS"/>
    <property type="molecule type" value="Genomic_DNA"/>
</dbReference>
<organism evidence="2 3">
    <name type="scientific">Lutzomyia longipalpis</name>
    <name type="common">Sand fly</name>
    <dbReference type="NCBI Taxonomy" id="7200"/>
    <lineage>
        <taxon>Eukaryota</taxon>
        <taxon>Metazoa</taxon>
        <taxon>Ecdysozoa</taxon>
        <taxon>Arthropoda</taxon>
        <taxon>Hexapoda</taxon>
        <taxon>Insecta</taxon>
        <taxon>Pterygota</taxon>
        <taxon>Neoptera</taxon>
        <taxon>Endopterygota</taxon>
        <taxon>Diptera</taxon>
        <taxon>Nematocera</taxon>
        <taxon>Psychodoidea</taxon>
        <taxon>Psychodidae</taxon>
        <taxon>Lutzomyia</taxon>
        <taxon>Lutzomyia</taxon>
    </lineage>
</organism>
<reference evidence="2" key="1">
    <citation type="submission" date="2020-05" db="UniProtKB">
        <authorList>
            <consortium name="EnsemblMetazoa"/>
        </authorList>
    </citation>
    <scope>IDENTIFICATION</scope>
    <source>
        <strain evidence="2">Jacobina</strain>
    </source>
</reference>
<dbReference type="PANTHER" id="PTHR21524:SF5">
    <property type="entry name" value="SPECTRIN REPEAT CONTAINING NUCLEAR ENVELOPE PROTEIN 2"/>
    <property type="match status" value="1"/>
</dbReference>
<dbReference type="EMBL" id="AJWK01017855">
    <property type="status" value="NOT_ANNOTATED_CDS"/>
    <property type="molecule type" value="Genomic_DNA"/>
</dbReference>
<protein>
    <submittedName>
        <fullName evidence="2">Uncharacterized protein</fullName>
    </submittedName>
</protein>